<feature type="region of interest" description="Disordered" evidence="1">
    <location>
        <begin position="261"/>
        <end position="458"/>
    </location>
</feature>
<organism evidence="2 3">
    <name type="scientific">Stichopus japonicus</name>
    <name type="common">Sea cucumber</name>
    <dbReference type="NCBI Taxonomy" id="307972"/>
    <lineage>
        <taxon>Eukaryota</taxon>
        <taxon>Metazoa</taxon>
        <taxon>Echinodermata</taxon>
        <taxon>Eleutherozoa</taxon>
        <taxon>Echinozoa</taxon>
        <taxon>Holothuroidea</taxon>
        <taxon>Aspidochirotacea</taxon>
        <taxon>Aspidochirotida</taxon>
        <taxon>Stichopodidae</taxon>
        <taxon>Apostichopus</taxon>
    </lineage>
</organism>
<reference evidence="2 3" key="1">
    <citation type="journal article" date="2017" name="PLoS Biol.">
        <title>The sea cucumber genome provides insights into morphological evolution and visceral regeneration.</title>
        <authorList>
            <person name="Zhang X."/>
            <person name="Sun L."/>
            <person name="Yuan J."/>
            <person name="Sun Y."/>
            <person name="Gao Y."/>
            <person name="Zhang L."/>
            <person name="Li S."/>
            <person name="Dai H."/>
            <person name="Hamel J.F."/>
            <person name="Liu C."/>
            <person name="Yu Y."/>
            <person name="Liu S."/>
            <person name="Lin W."/>
            <person name="Guo K."/>
            <person name="Jin S."/>
            <person name="Xu P."/>
            <person name="Storey K.B."/>
            <person name="Huan P."/>
            <person name="Zhang T."/>
            <person name="Zhou Y."/>
            <person name="Zhang J."/>
            <person name="Lin C."/>
            <person name="Li X."/>
            <person name="Xing L."/>
            <person name="Huo D."/>
            <person name="Sun M."/>
            <person name="Wang L."/>
            <person name="Mercier A."/>
            <person name="Li F."/>
            <person name="Yang H."/>
            <person name="Xiang J."/>
        </authorList>
    </citation>
    <scope>NUCLEOTIDE SEQUENCE [LARGE SCALE GENOMIC DNA]</scope>
    <source>
        <strain evidence="2">Shaxun</strain>
        <tissue evidence="2">Muscle</tissue>
    </source>
</reference>
<evidence type="ECO:0000313" key="2">
    <source>
        <dbReference type="EMBL" id="PIK50586.1"/>
    </source>
</evidence>
<protein>
    <submittedName>
        <fullName evidence="2">Putative disks large-associated protein 5</fullName>
    </submittedName>
</protein>
<comment type="caution">
    <text evidence="2">The sequence shown here is derived from an EMBL/GenBank/DDBJ whole genome shotgun (WGS) entry which is preliminary data.</text>
</comment>
<feature type="compositionally biased region" description="Basic and acidic residues" evidence="1">
    <location>
        <begin position="390"/>
        <end position="404"/>
    </location>
</feature>
<name>A0A2G8KRF5_STIJA</name>
<evidence type="ECO:0000256" key="1">
    <source>
        <dbReference type="SAM" id="MobiDB-lite"/>
    </source>
</evidence>
<feature type="compositionally biased region" description="Basic and acidic residues" evidence="1">
    <location>
        <begin position="127"/>
        <end position="141"/>
    </location>
</feature>
<dbReference type="EMBL" id="MRZV01000413">
    <property type="protein sequence ID" value="PIK50586.1"/>
    <property type="molecule type" value="Genomic_DNA"/>
</dbReference>
<dbReference type="Proteomes" id="UP000230750">
    <property type="component" value="Unassembled WGS sequence"/>
</dbReference>
<feature type="compositionally biased region" description="Basic and acidic residues" evidence="1">
    <location>
        <begin position="424"/>
        <end position="438"/>
    </location>
</feature>
<feature type="compositionally biased region" description="Basic and acidic residues" evidence="1">
    <location>
        <begin position="346"/>
        <end position="356"/>
    </location>
</feature>
<feature type="compositionally biased region" description="Basic and acidic residues" evidence="1">
    <location>
        <begin position="27"/>
        <end position="36"/>
    </location>
</feature>
<feature type="compositionally biased region" description="Basic and acidic residues" evidence="1">
    <location>
        <begin position="446"/>
        <end position="458"/>
    </location>
</feature>
<feature type="compositionally biased region" description="Basic residues" evidence="1">
    <location>
        <begin position="1"/>
        <end position="10"/>
    </location>
</feature>
<feature type="compositionally biased region" description="Polar residues" evidence="1">
    <location>
        <begin position="210"/>
        <end position="220"/>
    </location>
</feature>
<keyword evidence="3" id="KW-1185">Reference proteome</keyword>
<evidence type="ECO:0000313" key="3">
    <source>
        <dbReference type="Proteomes" id="UP000230750"/>
    </source>
</evidence>
<dbReference type="AlphaFoldDB" id="A0A2G8KRF5"/>
<feature type="compositionally biased region" description="Basic and acidic residues" evidence="1">
    <location>
        <begin position="105"/>
        <end position="114"/>
    </location>
</feature>
<gene>
    <name evidence="2" type="ORF">BSL78_12537</name>
</gene>
<sequence>MSRNLYKKKGIGGVDPKDKRRLRRSIHQKEVRDHGFLTRRTALETGPDDLSPVKEPRPGHPGIAKKTGPKTSSVSVGGKTSNKVHVTKQADPRREMLMKWKVEKETKRKIDQMKQSKSKPNFKVFKVNHDKASFLESDKKSKQGATKRVPVKKATSINSTIPPVRRSSRLASKDNAPAPRTKQQQSSGPGIRGKTAGSKPVPLERKPITSKPSSAIPQKNVTKKAIPKLKEPVFPTMSSFTFRKEISVSLKNVPNTKNKVTVKFPTTSKAQTERRVTRRATATTNNKPTISTRDDNKGKGTKSNTKLVPVASSMKASKKVERKPEGPSNKFGSTSRRTVRKAQPQSHEEKEEKPQVRGEPCTNQNQGPVGEIEPNSQTEETVSPLHKRPKLGEGMEEGEPKVSSEETEEVPPTVEDRETEDADKEMKMVDDKLEEKPVFVDQPVVSKEDQDGADHYQG</sequence>
<feature type="region of interest" description="Disordered" evidence="1">
    <location>
        <begin position="1"/>
        <end position="84"/>
    </location>
</feature>
<accession>A0A2G8KRF5</accession>
<feature type="compositionally biased region" description="Polar residues" evidence="1">
    <location>
        <begin position="69"/>
        <end position="84"/>
    </location>
</feature>
<feature type="region of interest" description="Disordered" evidence="1">
    <location>
        <begin position="105"/>
        <end position="227"/>
    </location>
</feature>
<proteinExistence type="predicted"/>
<feature type="compositionally biased region" description="Polar residues" evidence="1">
    <location>
        <begin position="261"/>
        <end position="270"/>
    </location>
</feature>